<dbReference type="SUPFAM" id="SSF81301">
    <property type="entry name" value="Nucleotidyltransferase"/>
    <property type="match status" value="1"/>
</dbReference>
<dbReference type="EMBL" id="JACJJG010000044">
    <property type="protein sequence ID" value="MBM6673950.1"/>
    <property type="molecule type" value="Genomic_DNA"/>
</dbReference>
<organism evidence="2 3">
    <name type="scientific">Marseilla massiliensis</name>
    <dbReference type="NCBI Taxonomy" id="1841864"/>
    <lineage>
        <taxon>Bacteria</taxon>
        <taxon>Pseudomonadati</taxon>
        <taxon>Bacteroidota</taxon>
        <taxon>Bacteroidia</taxon>
        <taxon>Bacteroidales</taxon>
        <taxon>Prevotellaceae</taxon>
        <taxon>Marseilla</taxon>
    </lineage>
</organism>
<protein>
    <submittedName>
        <fullName evidence="2">Nucleotidyltransferase domain-containing protein</fullName>
    </submittedName>
</protein>
<reference evidence="2" key="1">
    <citation type="submission" date="2020-08" db="EMBL/GenBank/DDBJ databases">
        <authorList>
            <person name="Cejkova D."/>
            <person name="Kubasova T."/>
            <person name="Jahodarova E."/>
            <person name="Rychlik I."/>
        </authorList>
    </citation>
    <scope>NUCLEOTIDE SEQUENCE</scope>
    <source>
        <strain evidence="2">An824</strain>
    </source>
</reference>
<evidence type="ECO:0000313" key="3">
    <source>
        <dbReference type="Proteomes" id="UP000706891"/>
    </source>
</evidence>
<accession>A0A938WVB2</accession>
<dbReference type="InterPro" id="IPR043519">
    <property type="entry name" value="NT_sf"/>
</dbReference>
<sequence>MKRDKIIERIKNLAMSTLPAGSSLFLYGSQARGDARIGSDWDLLILLDKPKLEAGDYGVAYPFRELGWEIGEEINPSVYTRQQWASWSFLPYNKNVERDKIVLKG</sequence>
<dbReference type="InterPro" id="IPR002934">
    <property type="entry name" value="Polymerase_NTP_transf_dom"/>
</dbReference>
<reference evidence="2" key="2">
    <citation type="journal article" date="2021" name="Sci. Rep.">
        <title>The distribution of antibiotic resistance genes in chicken gut microbiota commensals.</title>
        <authorList>
            <person name="Juricova H."/>
            <person name="Matiasovicova J."/>
            <person name="Kubasova T."/>
            <person name="Cejkova D."/>
            <person name="Rychlik I."/>
        </authorList>
    </citation>
    <scope>NUCLEOTIDE SEQUENCE</scope>
    <source>
        <strain evidence="2">An824</strain>
    </source>
</reference>
<evidence type="ECO:0000259" key="1">
    <source>
        <dbReference type="Pfam" id="PF01909"/>
    </source>
</evidence>
<dbReference type="CDD" id="cd05403">
    <property type="entry name" value="NT_KNTase_like"/>
    <property type="match status" value="1"/>
</dbReference>
<dbReference type="Gene3D" id="3.30.460.10">
    <property type="entry name" value="Beta Polymerase, domain 2"/>
    <property type="match status" value="1"/>
</dbReference>
<dbReference type="Pfam" id="PF01909">
    <property type="entry name" value="NTP_transf_2"/>
    <property type="match status" value="1"/>
</dbReference>
<evidence type="ECO:0000313" key="2">
    <source>
        <dbReference type="EMBL" id="MBM6673950.1"/>
    </source>
</evidence>
<feature type="domain" description="Polymerase nucleotidyl transferase" evidence="1">
    <location>
        <begin position="17"/>
        <end position="74"/>
    </location>
</feature>
<keyword evidence="3" id="KW-1185">Reference proteome</keyword>
<comment type="caution">
    <text evidence="2">The sequence shown here is derived from an EMBL/GenBank/DDBJ whole genome shotgun (WGS) entry which is preliminary data.</text>
</comment>
<proteinExistence type="predicted"/>
<name>A0A938WVB2_9BACT</name>
<dbReference type="Proteomes" id="UP000706891">
    <property type="component" value="Unassembled WGS sequence"/>
</dbReference>
<dbReference type="GO" id="GO:0016779">
    <property type="term" value="F:nucleotidyltransferase activity"/>
    <property type="evidence" value="ECO:0007669"/>
    <property type="project" value="InterPro"/>
</dbReference>
<dbReference type="RefSeq" id="WP_205104933.1">
    <property type="nucleotide sequence ID" value="NZ_JACJJG010000044.1"/>
</dbReference>
<gene>
    <name evidence="2" type="ORF">H6A34_08695</name>
</gene>
<dbReference type="AlphaFoldDB" id="A0A938WVB2"/>